<keyword evidence="2" id="KW-1185">Reference proteome</keyword>
<protein>
    <recommendedName>
        <fullName evidence="3">DUF1697 domain-containing protein</fullName>
    </recommendedName>
</protein>
<dbReference type="PATRIC" id="fig|400772.4.peg.2169"/>
<name>A0A0F0LTV8_9MICO</name>
<dbReference type="SUPFAM" id="SSF160379">
    <property type="entry name" value="SP0830-like"/>
    <property type="match status" value="1"/>
</dbReference>
<dbReference type="RefSeq" id="WP_045248066.1">
    <property type="nucleotide sequence ID" value="NZ_JYIY01000077.1"/>
</dbReference>
<proteinExistence type="predicted"/>
<evidence type="ECO:0000313" key="1">
    <source>
        <dbReference type="EMBL" id="KJL35720.1"/>
    </source>
</evidence>
<dbReference type="OrthoDB" id="9806494at2"/>
<organism evidence="1 2">
    <name type="scientific">Microbacterium ginsengisoli</name>
    <dbReference type="NCBI Taxonomy" id="400772"/>
    <lineage>
        <taxon>Bacteria</taxon>
        <taxon>Bacillati</taxon>
        <taxon>Actinomycetota</taxon>
        <taxon>Actinomycetes</taxon>
        <taxon>Micrococcales</taxon>
        <taxon>Microbacteriaceae</taxon>
        <taxon>Microbacterium</taxon>
    </lineage>
</organism>
<dbReference type="Proteomes" id="UP000033451">
    <property type="component" value="Unassembled WGS sequence"/>
</dbReference>
<dbReference type="PANTHER" id="PTHR36439:SF1">
    <property type="entry name" value="DUF1697 DOMAIN-CONTAINING PROTEIN"/>
    <property type="match status" value="1"/>
</dbReference>
<dbReference type="AlphaFoldDB" id="A0A0F0LTV8"/>
<accession>A0A0F0LTV8</accession>
<reference evidence="1 2" key="1">
    <citation type="submission" date="2015-02" db="EMBL/GenBank/DDBJ databases">
        <title>Draft genome sequences of ten Microbacterium spp. with emphasis on heavy metal contaminated environments.</title>
        <authorList>
            <person name="Corretto E."/>
        </authorList>
    </citation>
    <scope>NUCLEOTIDE SEQUENCE [LARGE SCALE GENOMIC DNA]</scope>
    <source>
        <strain evidence="1 2">DSM 18659</strain>
    </source>
</reference>
<evidence type="ECO:0000313" key="2">
    <source>
        <dbReference type="Proteomes" id="UP000033451"/>
    </source>
</evidence>
<dbReference type="Gene3D" id="3.30.70.1280">
    <property type="entry name" value="SP0830-like domains"/>
    <property type="match status" value="1"/>
</dbReference>
<sequence>MTSWIALLRGVNVGGATVRNAELREIVTGIGGTDVVPVLASGNVVFDHPTERADAAALRARLEAALGRHYDYDAHLLLVAREAVEEAIGGFPFAADDTARQPWVIFCDTAQTAASLIDEPRDDDLDPVARVGAVVYWNPPKGRSTDTPFAKAVARRTWRERTTTRNLRTLVKILATRP</sequence>
<dbReference type="InterPro" id="IPR012545">
    <property type="entry name" value="DUF1697"/>
</dbReference>
<dbReference type="STRING" id="400772.RR49_02153"/>
<gene>
    <name evidence="1" type="ORF">RR49_02153</name>
</gene>
<evidence type="ECO:0008006" key="3">
    <source>
        <dbReference type="Google" id="ProtNLM"/>
    </source>
</evidence>
<comment type="caution">
    <text evidence="1">The sequence shown here is derived from an EMBL/GenBank/DDBJ whole genome shotgun (WGS) entry which is preliminary data.</text>
</comment>
<dbReference type="EMBL" id="JYIY01000077">
    <property type="protein sequence ID" value="KJL35720.1"/>
    <property type="molecule type" value="Genomic_DNA"/>
</dbReference>
<dbReference type="Pfam" id="PF08002">
    <property type="entry name" value="DUF1697"/>
    <property type="match status" value="1"/>
</dbReference>
<dbReference type="PIRSF" id="PIRSF008502">
    <property type="entry name" value="UCP008502"/>
    <property type="match status" value="1"/>
</dbReference>
<dbReference type="PANTHER" id="PTHR36439">
    <property type="entry name" value="BLL4334 PROTEIN"/>
    <property type="match status" value="1"/>
</dbReference>